<sequence length="113" mass="12308">MRKKNCWEVKKCGRQPGGNQVDKQGICPASTIIAVTGINNGINGGRACWALTGTMSGPAEKVQGSFARTLKTSCYDCNFYEQVMIEEQEDFEGTVQIVEKLKDLIAAVTTQSD</sequence>
<keyword evidence="2" id="KW-1185">Reference proteome</keyword>
<evidence type="ECO:0000313" key="1">
    <source>
        <dbReference type="EMBL" id="RWX47248.1"/>
    </source>
</evidence>
<proteinExistence type="predicted"/>
<comment type="caution">
    <text evidence="1">The sequence shown here is derived from an EMBL/GenBank/DDBJ whole genome shotgun (WGS) entry which is preliminary data.</text>
</comment>
<dbReference type="AlphaFoldDB" id="A0A3S3UCU9"/>
<dbReference type="InterPro" id="IPR054687">
    <property type="entry name" value="Two-CW_dom"/>
</dbReference>
<evidence type="ECO:0000313" key="2">
    <source>
        <dbReference type="Proteomes" id="UP000287853"/>
    </source>
</evidence>
<dbReference type="EMBL" id="MTKO01000039">
    <property type="protein sequence ID" value="RWX47248.1"/>
    <property type="molecule type" value="Genomic_DNA"/>
</dbReference>
<organism evidence="1 2">
    <name type="scientific">Candidatus Electrothrix aarhusensis</name>
    <dbReference type="NCBI Taxonomy" id="1859131"/>
    <lineage>
        <taxon>Bacteria</taxon>
        <taxon>Pseudomonadati</taxon>
        <taxon>Thermodesulfobacteriota</taxon>
        <taxon>Desulfobulbia</taxon>
        <taxon>Desulfobulbales</taxon>
        <taxon>Desulfobulbaceae</taxon>
        <taxon>Candidatus Electrothrix</taxon>
    </lineage>
</organism>
<dbReference type="Proteomes" id="UP000287853">
    <property type="component" value="Unassembled WGS sequence"/>
</dbReference>
<protein>
    <submittedName>
        <fullName evidence="1">Uncharacterized protein</fullName>
    </submittedName>
</protein>
<accession>A0A3S3UCU9</accession>
<gene>
    <name evidence="1" type="ORF">H206_02302</name>
</gene>
<dbReference type="NCBIfam" id="NF045718">
    <property type="entry name" value="two_CW_domain"/>
    <property type="match status" value="1"/>
</dbReference>
<reference evidence="1 2" key="1">
    <citation type="submission" date="2017-01" db="EMBL/GenBank/DDBJ databases">
        <title>The cable genome- insights into the physiology and evolution of filamentous bacteria capable of sulfide oxidation via long distance electron transfer.</title>
        <authorList>
            <person name="Schreiber L."/>
            <person name="Bjerg J.T."/>
            <person name="Boggild A."/>
            <person name="Van De Vossenberg J."/>
            <person name="Meysman F."/>
            <person name="Nielsen L.P."/>
            <person name="Schramm A."/>
            <person name="Kjeldsen K.U."/>
        </authorList>
    </citation>
    <scope>NUCLEOTIDE SEQUENCE [LARGE SCALE GENOMIC DNA]</scope>
    <source>
        <strain evidence="1">MCF</strain>
    </source>
</reference>
<name>A0A3S3UCU9_9BACT</name>